<name>A0A183CWW5_9BILA</name>
<dbReference type="PANTHER" id="PTHR23169:SF23">
    <property type="entry name" value="SHORT STOP, ISOFORM H"/>
    <property type="match status" value="1"/>
</dbReference>
<dbReference type="Proteomes" id="UP000271098">
    <property type="component" value="Unassembled WGS sequence"/>
</dbReference>
<dbReference type="InterPro" id="IPR043197">
    <property type="entry name" value="Plakin"/>
</dbReference>
<dbReference type="GO" id="GO:0030056">
    <property type="term" value="C:hemidesmosome"/>
    <property type="evidence" value="ECO:0007669"/>
    <property type="project" value="TreeGrafter"/>
</dbReference>
<dbReference type="GO" id="GO:0045104">
    <property type="term" value="P:intermediate filament cytoskeleton organization"/>
    <property type="evidence" value="ECO:0007669"/>
    <property type="project" value="InterPro"/>
</dbReference>
<proteinExistence type="predicted"/>
<dbReference type="EMBL" id="UYRT01001024">
    <property type="protein sequence ID" value="VDK29106.1"/>
    <property type="molecule type" value="Genomic_DNA"/>
</dbReference>
<dbReference type="GO" id="GO:0005882">
    <property type="term" value="C:intermediate filament"/>
    <property type="evidence" value="ECO:0007669"/>
    <property type="project" value="TreeGrafter"/>
</dbReference>
<gene>
    <name evidence="1" type="ORF">GPUH_LOCUS956</name>
</gene>
<dbReference type="AlphaFoldDB" id="A0A183CWW5"/>
<dbReference type="GO" id="GO:0005737">
    <property type="term" value="C:cytoplasm"/>
    <property type="evidence" value="ECO:0007669"/>
    <property type="project" value="TreeGrafter"/>
</dbReference>
<dbReference type="GO" id="GO:0016020">
    <property type="term" value="C:membrane"/>
    <property type="evidence" value="ECO:0007669"/>
    <property type="project" value="TreeGrafter"/>
</dbReference>
<organism evidence="3">
    <name type="scientific">Gongylonema pulchrum</name>
    <dbReference type="NCBI Taxonomy" id="637853"/>
    <lineage>
        <taxon>Eukaryota</taxon>
        <taxon>Metazoa</taxon>
        <taxon>Ecdysozoa</taxon>
        <taxon>Nematoda</taxon>
        <taxon>Chromadorea</taxon>
        <taxon>Rhabditida</taxon>
        <taxon>Spirurina</taxon>
        <taxon>Spiruromorpha</taxon>
        <taxon>Spiruroidea</taxon>
        <taxon>Gongylonematidae</taxon>
        <taxon>Gongylonema</taxon>
    </lineage>
</organism>
<keyword evidence="2" id="KW-1185">Reference proteome</keyword>
<dbReference type="Gene3D" id="1.20.58.60">
    <property type="match status" value="3"/>
</dbReference>
<dbReference type="GO" id="GO:0042060">
    <property type="term" value="P:wound healing"/>
    <property type="evidence" value="ECO:0007669"/>
    <property type="project" value="TreeGrafter"/>
</dbReference>
<reference evidence="1 2" key="2">
    <citation type="submission" date="2018-11" db="EMBL/GenBank/DDBJ databases">
        <authorList>
            <consortium name="Pathogen Informatics"/>
        </authorList>
    </citation>
    <scope>NUCLEOTIDE SEQUENCE [LARGE SCALE GENOMIC DNA]</scope>
</reference>
<dbReference type="PANTHER" id="PTHR23169">
    <property type="entry name" value="ENVOPLAKIN"/>
    <property type="match status" value="1"/>
</dbReference>
<dbReference type="SUPFAM" id="SSF46966">
    <property type="entry name" value="Spectrin repeat"/>
    <property type="match status" value="2"/>
</dbReference>
<evidence type="ECO:0000313" key="2">
    <source>
        <dbReference type="Proteomes" id="UP000271098"/>
    </source>
</evidence>
<evidence type="ECO:0000313" key="3">
    <source>
        <dbReference type="WBParaSite" id="GPUH_0000095601-mRNA-1"/>
    </source>
</evidence>
<accession>A0A183CWW5</accession>
<reference evidence="3" key="1">
    <citation type="submission" date="2016-06" db="UniProtKB">
        <authorList>
            <consortium name="WormBaseParasite"/>
        </authorList>
    </citation>
    <scope>IDENTIFICATION</scope>
</reference>
<sequence>MYEYEREASEWLHWVERATRLMDDRQLPSNIGELRRLEHDLERFKTGDLPPKAREKQRLADQYAELHHLFQRTEHLRIPPELSTQALDRAWQRLLRSLSQRFTVIEERAGLQGSATDIISRLARGIGITNEKLDHILNRIEDAETRIDTSRPAELQRLIDGIIDDLMALEAPILGFFEDVDQLKQMQHPESNDYYQQVYGLEQRRQAYLTRLRTQFVSRLGIRTEQLMRETEQRRATTRRVTFGRVEDCMQWIRSRLEKLSEMEFVEDLEQLESMFEEHKIDNHEIQDFRQNVDECIARQVDCFLT</sequence>
<dbReference type="WBParaSite" id="GPUH_0000095601-mRNA-1">
    <property type="protein sequence ID" value="GPUH_0000095601-mRNA-1"/>
    <property type="gene ID" value="GPUH_0000095601"/>
</dbReference>
<evidence type="ECO:0000313" key="1">
    <source>
        <dbReference type="EMBL" id="VDK29106.1"/>
    </source>
</evidence>
<dbReference type="OrthoDB" id="2250192at2759"/>
<dbReference type="GO" id="GO:0031122">
    <property type="term" value="P:cytoplasmic microtubule organization"/>
    <property type="evidence" value="ECO:0007669"/>
    <property type="project" value="TreeGrafter"/>
</dbReference>
<protein>
    <submittedName>
        <fullName evidence="3">DUF4455 domain-containing protein</fullName>
    </submittedName>
</protein>
<dbReference type="GO" id="GO:0005198">
    <property type="term" value="F:structural molecule activity"/>
    <property type="evidence" value="ECO:0007669"/>
    <property type="project" value="TreeGrafter"/>
</dbReference>